<dbReference type="EMBL" id="HBER01028081">
    <property type="protein sequence ID" value="CAD8538858.1"/>
    <property type="molecule type" value="Transcribed_RNA"/>
</dbReference>
<dbReference type="AlphaFoldDB" id="A0A7S0J308"/>
<organism evidence="1">
    <name type="scientific">Calcidiscus leptoporus</name>
    <dbReference type="NCBI Taxonomy" id="127549"/>
    <lineage>
        <taxon>Eukaryota</taxon>
        <taxon>Haptista</taxon>
        <taxon>Haptophyta</taxon>
        <taxon>Prymnesiophyceae</taxon>
        <taxon>Coccolithales</taxon>
        <taxon>Calcidiscaceae</taxon>
        <taxon>Calcidiscus</taxon>
    </lineage>
</organism>
<reference evidence="1" key="1">
    <citation type="submission" date="2021-01" db="EMBL/GenBank/DDBJ databases">
        <authorList>
            <person name="Corre E."/>
            <person name="Pelletier E."/>
            <person name="Niang G."/>
            <person name="Scheremetjew M."/>
            <person name="Finn R."/>
            <person name="Kale V."/>
            <person name="Holt S."/>
            <person name="Cochrane G."/>
            <person name="Meng A."/>
            <person name="Brown T."/>
            <person name="Cohen L."/>
        </authorList>
    </citation>
    <scope>NUCLEOTIDE SEQUENCE</scope>
    <source>
        <strain evidence="1">RCC1130</strain>
    </source>
</reference>
<protein>
    <submittedName>
        <fullName evidence="1">Uncharacterized protein</fullName>
    </submittedName>
</protein>
<proteinExistence type="predicted"/>
<accession>A0A7S0J308</accession>
<name>A0A7S0J308_9EUKA</name>
<gene>
    <name evidence="1" type="ORF">CLEP1334_LOCUS14141</name>
</gene>
<evidence type="ECO:0000313" key="1">
    <source>
        <dbReference type="EMBL" id="CAD8538858.1"/>
    </source>
</evidence>
<sequence length="102" mass="11416">MRSVYTSLELTVYYSCSLRGVVRANDVTFRRLDRREHLVFALGERADPAPDACLVLGPIVPGPAFGQRVVSREREEDERVELLHRVEGGWRCGALSEASNAN</sequence>